<dbReference type="PANTHER" id="PTHR10272">
    <property type="entry name" value="PLATELET-ACTIVATING FACTOR ACETYLHYDROLASE"/>
    <property type="match status" value="1"/>
</dbReference>
<dbReference type="GO" id="GO:0003847">
    <property type="term" value="F:1-alkyl-2-acetylglycerophosphocholine esterase activity"/>
    <property type="evidence" value="ECO:0007669"/>
    <property type="project" value="TreeGrafter"/>
</dbReference>
<sequence length="422" mass="45326">MTLRRRTLLTLTATALTASAVGTTFALNPDVLGTASAAMPSPATTAYRPELPKPTGRYSIGTTELHLVDRARKDPWSGSGKPRELMASVWYPAVPGSGARTPYVPAKIAGLLGAELTEPLGLKPEQLDYAGASTHARAGVPALGRHPVVVYSPGFGTSRLMGTQLVEDLVSRGYVVVTMDHTGEAPVLFPGGRVAPAVVRVEELKKATSVRVADTRYVLDQLRKLASGGNPDAGHRKLPNGLRGSLDLRHTGMLGYSLGGLTAAETMLRDRRVDAGVNMDGTLQYGFPAGELIESAKRGLDRPFLLFGGQTHTHLSQPGAPMNDVSWTTFWNNQRGWKLDLNLPGGTHASFADYQFSAPGLARHAGLPDEVVEGLLGTVDPVRSVAAQRAYLGAYFDRFLKGRPQPLLWKESPRHPDVKFVR</sequence>
<keyword evidence="3" id="KW-0443">Lipid metabolism</keyword>
<dbReference type="InterPro" id="IPR029058">
    <property type="entry name" value="AB_hydrolase_fold"/>
</dbReference>
<accession>A0A7W9MXL6</accession>
<proteinExistence type="predicted"/>
<dbReference type="AlphaFoldDB" id="A0A7W9MXL6"/>
<protein>
    <submittedName>
        <fullName evidence="5">Putative dienelactone hydrolase</fullName>
    </submittedName>
</protein>
<dbReference type="InterPro" id="IPR006311">
    <property type="entry name" value="TAT_signal"/>
</dbReference>
<dbReference type="Gene3D" id="3.40.50.1820">
    <property type="entry name" value="alpha/beta hydrolase"/>
    <property type="match status" value="1"/>
</dbReference>
<evidence type="ECO:0000256" key="2">
    <source>
        <dbReference type="ARBA" id="ARBA00022963"/>
    </source>
</evidence>
<keyword evidence="4" id="KW-0732">Signal</keyword>
<evidence type="ECO:0000256" key="1">
    <source>
        <dbReference type="ARBA" id="ARBA00022801"/>
    </source>
</evidence>
<dbReference type="GO" id="GO:0016042">
    <property type="term" value="P:lipid catabolic process"/>
    <property type="evidence" value="ECO:0007669"/>
    <property type="project" value="UniProtKB-KW"/>
</dbReference>
<gene>
    <name evidence="5" type="ORF">HDA39_006628</name>
</gene>
<comment type="caution">
    <text evidence="5">The sequence shown here is derived from an EMBL/GenBank/DDBJ whole genome shotgun (WGS) entry which is preliminary data.</text>
</comment>
<evidence type="ECO:0000256" key="4">
    <source>
        <dbReference type="SAM" id="SignalP"/>
    </source>
</evidence>
<dbReference type="RefSeq" id="WP_184801866.1">
    <property type="nucleotide sequence ID" value="NZ_JACHMY010000001.1"/>
</dbReference>
<evidence type="ECO:0000313" key="6">
    <source>
        <dbReference type="Proteomes" id="UP000549971"/>
    </source>
</evidence>
<feature type="chain" id="PRO_5039320557" evidence="4">
    <location>
        <begin position="27"/>
        <end position="422"/>
    </location>
</feature>
<dbReference type="EMBL" id="JACHMY010000001">
    <property type="protein sequence ID" value="MBB5839894.1"/>
    <property type="molecule type" value="Genomic_DNA"/>
</dbReference>
<evidence type="ECO:0000256" key="3">
    <source>
        <dbReference type="ARBA" id="ARBA00023098"/>
    </source>
</evidence>
<feature type="signal peptide" evidence="4">
    <location>
        <begin position="1"/>
        <end position="26"/>
    </location>
</feature>
<name>A0A7W9MXL6_9ACTN</name>
<evidence type="ECO:0000313" key="5">
    <source>
        <dbReference type="EMBL" id="MBB5839894.1"/>
    </source>
</evidence>
<dbReference type="PANTHER" id="PTHR10272:SF0">
    <property type="entry name" value="PLATELET-ACTIVATING FACTOR ACETYLHYDROLASE"/>
    <property type="match status" value="1"/>
</dbReference>
<dbReference type="SUPFAM" id="SSF53474">
    <property type="entry name" value="alpha/beta-Hydrolases"/>
    <property type="match status" value="1"/>
</dbReference>
<dbReference type="PROSITE" id="PS51318">
    <property type="entry name" value="TAT"/>
    <property type="match status" value="1"/>
</dbReference>
<organism evidence="5 6">
    <name type="scientific">Kribbella italica</name>
    <dbReference type="NCBI Taxonomy" id="1540520"/>
    <lineage>
        <taxon>Bacteria</taxon>
        <taxon>Bacillati</taxon>
        <taxon>Actinomycetota</taxon>
        <taxon>Actinomycetes</taxon>
        <taxon>Propionibacteriales</taxon>
        <taxon>Kribbellaceae</taxon>
        <taxon>Kribbella</taxon>
    </lineage>
</organism>
<keyword evidence="1 5" id="KW-0378">Hydrolase</keyword>
<reference evidence="5 6" key="1">
    <citation type="submission" date="2020-08" db="EMBL/GenBank/DDBJ databases">
        <title>Sequencing the genomes of 1000 actinobacteria strains.</title>
        <authorList>
            <person name="Klenk H.-P."/>
        </authorList>
    </citation>
    <scope>NUCLEOTIDE SEQUENCE [LARGE SCALE GENOMIC DNA]</scope>
    <source>
        <strain evidence="5 6">DSM 28967</strain>
    </source>
</reference>
<keyword evidence="2" id="KW-0442">Lipid degradation</keyword>
<keyword evidence="6" id="KW-1185">Reference proteome</keyword>
<dbReference type="Pfam" id="PF03403">
    <property type="entry name" value="PAF-AH_p_II"/>
    <property type="match status" value="1"/>
</dbReference>
<dbReference type="Proteomes" id="UP000549971">
    <property type="component" value="Unassembled WGS sequence"/>
</dbReference>